<dbReference type="PANTHER" id="PTHR33284">
    <property type="entry name" value="RIBOSOMAL PROTEIN L25/GLN-TRNA SYNTHETASE, ANTI-CODON-BINDING DOMAIN-CONTAINING PROTEIN"/>
    <property type="match status" value="1"/>
</dbReference>
<dbReference type="CDD" id="cd00495">
    <property type="entry name" value="Ribosomal_L25_TL5_CTC"/>
    <property type="match status" value="1"/>
</dbReference>
<protein>
    <recommendedName>
        <fullName evidence="5">Large ribosomal subunit protein bL25</fullName>
    </recommendedName>
    <alternativeName>
        <fullName evidence="5">General stress protein CTC</fullName>
    </alternativeName>
</protein>
<comment type="function">
    <text evidence="5">This is one of the proteins that binds to the 5S RNA in the ribosome where it forms part of the central protuberance.</text>
</comment>
<organism evidence="9 10">
    <name type="scientific">Candidatus Adlerbacteria bacterium RIFCSPLOWO2_01_FULL_51_16</name>
    <dbReference type="NCBI Taxonomy" id="1797243"/>
    <lineage>
        <taxon>Bacteria</taxon>
        <taxon>Candidatus Adleribacteriota</taxon>
    </lineage>
</organism>
<dbReference type="GO" id="GO:0022625">
    <property type="term" value="C:cytosolic large ribosomal subunit"/>
    <property type="evidence" value="ECO:0007669"/>
    <property type="project" value="TreeGrafter"/>
</dbReference>
<dbReference type="STRING" id="1797243.A2943_00355"/>
<dbReference type="GO" id="GO:0008097">
    <property type="term" value="F:5S rRNA binding"/>
    <property type="evidence" value="ECO:0007669"/>
    <property type="project" value="InterPro"/>
</dbReference>
<reference evidence="9 10" key="1">
    <citation type="journal article" date="2016" name="Nat. Commun.">
        <title>Thousands of microbial genomes shed light on interconnected biogeochemical processes in an aquifer system.</title>
        <authorList>
            <person name="Anantharaman K."/>
            <person name="Brown C.T."/>
            <person name="Hug L.A."/>
            <person name="Sharon I."/>
            <person name="Castelle C.J."/>
            <person name="Probst A.J."/>
            <person name="Thomas B.C."/>
            <person name="Singh A."/>
            <person name="Wilkins M.J."/>
            <person name="Karaoz U."/>
            <person name="Brodie E.L."/>
            <person name="Williams K.H."/>
            <person name="Hubbard S.S."/>
            <person name="Banfield J.F."/>
        </authorList>
    </citation>
    <scope>NUCLEOTIDE SEQUENCE [LARGE SCALE GENOMIC DNA]</scope>
</reference>
<dbReference type="InterPro" id="IPR020057">
    <property type="entry name" value="Ribosomal_bL25_b-dom"/>
</dbReference>
<dbReference type="Pfam" id="PF14693">
    <property type="entry name" value="Ribosomal_TL5_C"/>
    <property type="match status" value="1"/>
</dbReference>
<keyword evidence="3 5" id="KW-0689">Ribosomal protein</keyword>
<keyword evidence="2 5" id="KW-0694">RNA-binding</keyword>
<dbReference type="Gene3D" id="2.170.120.20">
    <property type="entry name" value="Ribosomal protein L25, beta domain"/>
    <property type="match status" value="1"/>
</dbReference>
<dbReference type="GO" id="GO:0006412">
    <property type="term" value="P:translation"/>
    <property type="evidence" value="ECO:0007669"/>
    <property type="project" value="UniProtKB-UniRule"/>
</dbReference>
<evidence type="ECO:0000256" key="5">
    <source>
        <dbReference type="HAMAP-Rule" id="MF_01334"/>
    </source>
</evidence>
<evidence type="ECO:0000256" key="2">
    <source>
        <dbReference type="ARBA" id="ARBA00022884"/>
    </source>
</evidence>
<evidence type="ECO:0000259" key="7">
    <source>
        <dbReference type="Pfam" id="PF01386"/>
    </source>
</evidence>
<dbReference type="HAMAP" id="MF_01334">
    <property type="entry name" value="Ribosomal_bL25_CTC"/>
    <property type="match status" value="1"/>
</dbReference>
<dbReference type="GO" id="GO:0003735">
    <property type="term" value="F:structural constituent of ribosome"/>
    <property type="evidence" value="ECO:0007669"/>
    <property type="project" value="InterPro"/>
</dbReference>
<sequence length="246" mass="26109">MDLTVEKRDSKQKAKSFRDKGVLPAVIYGRKEESTPIAINRKAFEKVFKAAGESTVLTLKGLGQDKQALIQEVEYDAVSGEPLHADFYAIEKGQRVTVSVPLQFIGTAPAVKDKGGILVKVIHELEIECEPKDLPQAISVDVSNLVELDSQIKIKDLGIPAALKLNIDTDEVVAMIDVAKDEPVEAPPVDISAIEISEERGKKAEDEVAGAEAGGKGAVSAAKAAAPAGPSSSGGKAEAKKEEKKK</sequence>
<evidence type="ECO:0000256" key="1">
    <source>
        <dbReference type="ARBA" id="ARBA00022730"/>
    </source>
</evidence>
<comment type="similarity">
    <text evidence="5">Belongs to the bacterial ribosomal protein bL25 family. CTC subfamily.</text>
</comment>
<dbReference type="Gene3D" id="2.40.240.10">
    <property type="entry name" value="Ribosomal Protein L25, Chain P"/>
    <property type="match status" value="1"/>
</dbReference>
<comment type="subunit">
    <text evidence="5">Part of the 50S ribosomal subunit; part of the 5S rRNA/L5/L18/L25 subcomplex. Contacts the 5S rRNA. Binds to the 5S rRNA independently of L5 and L18.</text>
</comment>
<gene>
    <name evidence="5" type="primary">rplY</name>
    <name evidence="5" type="synonym">ctc</name>
    <name evidence="9" type="ORF">A2943_00355</name>
</gene>
<feature type="domain" description="Large ribosomal subunit protein bL25 L25" evidence="7">
    <location>
        <begin position="3"/>
        <end position="87"/>
    </location>
</feature>
<proteinExistence type="inferred from homology"/>
<evidence type="ECO:0000256" key="6">
    <source>
        <dbReference type="SAM" id="MobiDB-lite"/>
    </source>
</evidence>
<accession>A0A1F4XH31</accession>
<dbReference type="InterPro" id="IPR037121">
    <property type="entry name" value="Ribosomal_bL25_C"/>
</dbReference>
<dbReference type="SUPFAM" id="SSF50715">
    <property type="entry name" value="Ribosomal protein L25-like"/>
    <property type="match status" value="1"/>
</dbReference>
<evidence type="ECO:0000313" key="9">
    <source>
        <dbReference type="EMBL" id="OGC81012.1"/>
    </source>
</evidence>
<keyword evidence="4 5" id="KW-0687">Ribonucleoprotein</keyword>
<feature type="region of interest" description="Disordered" evidence="6">
    <location>
        <begin position="195"/>
        <end position="246"/>
    </location>
</feature>
<evidence type="ECO:0000256" key="3">
    <source>
        <dbReference type="ARBA" id="ARBA00022980"/>
    </source>
</evidence>
<feature type="compositionally biased region" description="Low complexity" evidence="6">
    <location>
        <begin position="218"/>
        <end position="236"/>
    </location>
</feature>
<evidence type="ECO:0000259" key="8">
    <source>
        <dbReference type="Pfam" id="PF14693"/>
    </source>
</evidence>
<feature type="compositionally biased region" description="Basic and acidic residues" evidence="6">
    <location>
        <begin position="197"/>
        <end position="206"/>
    </location>
</feature>
<dbReference type="PANTHER" id="PTHR33284:SF1">
    <property type="entry name" value="RIBOSOMAL PROTEIN L25_GLN-TRNA SYNTHETASE, ANTI-CODON-BINDING DOMAIN-CONTAINING PROTEIN"/>
    <property type="match status" value="1"/>
</dbReference>
<dbReference type="InterPro" id="IPR020930">
    <property type="entry name" value="Ribosomal_uL5_bac-type"/>
</dbReference>
<evidence type="ECO:0000256" key="4">
    <source>
        <dbReference type="ARBA" id="ARBA00023274"/>
    </source>
</evidence>
<dbReference type="AlphaFoldDB" id="A0A1F4XH31"/>
<dbReference type="NCBIfam" id="TIGR00731">
    <property type="entry name" value="bL25_bact_ctc"/>
    <property type="match status" value="1"/>
</dbReference>
<evidence type="ECO:0000313" key="10">
    <source>
        <dbReference type="Proteomes" id="UP000176185"/>
    </source>
</evidence>
<comment type="caution">
    <text evidence="9">The sequence shown here is derived from an EMBL/GenBank/DDBJ whole genome shotgun (WGS) entry which is preliminary data.</text>
</comment>
<dbReference type="Proteomes" id="UP000176185">
    <property type="component" value="Unassembled WGS sequence"/>
</dbReference>
<dbReference type="InterPro" id="IPR011035">
    <property type="entry name" value="Ribosomal_bL25/Gln-tRNA_synth"/>
</dbReference>
<dbReference type="Pfam" id="PF01386">
    <property type="entry name" value="Ribosomal_L25p"/>
    <property type="match status" value="1"/>
</dbReference>
<feature type="domain" description="Large ribosomal subunit protein bL25 beta" evidence="8">
    <location>
        <begin position="96"/>
        <end position="178"/>
    </location>
</feature>
<dbReference type="InterPro" id="IPR001021">
    <property type="entry name" value="Ribosomal_bL25_long"/>
</dbReference>
<dbReference type="EMBL" id="MEWX01000008">
    <property type="protein sequence ID" value="OGC81012.1"/>
    <property type="molecule type" value="Genomic_DNA"/>
</dbReference>
<feature type="compositionally biased region" description="Basic and acidic residues" evidence="6">
    <location>
        <begin position="237"/>
        <end position="246"/>
    </location>
</feature>
<keyword evidence="1 5" id="KW-0699">rRNA-binding</keyword>
<name>A0A1F4XH31_9BACT</name>
<dbReference type="InterPro" id="IPR020056">
    <property type="entry name" value="Rbsml_bL25/Gln-tRNA_synth_N"/>
</dbReference>
<dbReference type="InterPro" id="IPR029751">
    <property type="entry name" value="Ribosomal_L25_dom"/>
</dbReference>